<evidence type="ECO:0000313" key="6">
    <source>
        <dbReference type="EMBL" id="CAD1840584.1"/>
    </source>
</evidence>
<dbReference type="SUPFAM" id="SSF47699">
    <property type="entry name" value="Bifunctional inhibitor/lipid-transfer protein/seed storage 2S albumin"/>
    <property type="match status" value="1"/>
</dbReference>
<evidence type="ECO:0000259" key="5">
    <source>
        <dbReference type="SMART" id="SM00499"/>
    </source>
</evidence>
<gene>
    <name evidence="6" type="ORF">CB5_LOCUS23795</name>
</gene>
<dbReference type="Pfam" id="PF14368">
    <property type="entry name" value="LTP_2"/>
    <property type="match status" value="1"/>
</dbReference>
<keyword evidence="2" id="KW-0964">Secreted</keyword>
<name>A0A6V7QBL1_ANACO</name>
<dbReference type="SMART" id="SM00499">
    <property type="entry name" value="AAI"/>
    <property type="match status" value="1"/>
</dbReference>
<reference evidence="6" key="1">
    <citation type="submission" date="2020-07" db="EMBL/GenBank/DDBJ databases">
        <authorList>
            <person name="Lin J."/>
        </authorList>
    </citation>
    <scope>NUCLEOTIDE SEQUENCE</scope>
</reference>
<feature type="signal peptide" evidence="4">
    <location>
        <begin position="1"/>
        <end position="24"/>
    </location>
</feature>
<dbReference type="PANTHER" id="PTHR35501">
    <property type="entry name" value="PROTEIN YY1"/>
    <property type="match status" value="1"/>
</dbReference>
<evidence type="ECO:0000256" key="3">
    <source>
        <dbReference type="ARBA" id="ARBA00038300"/>
    </source>
</evidence>
<feature type="chain" id="PRO_5028165394" description="Bifunctional inhibitor/plant lipid transfer protein/seed storage helical domain-containing protein" evidence="4">
    <location>
        <begin position="25"/>
        <end position="102"/>
    </location>
</feature>
<evidence type="ECO:0000256" key="4">
    <source>
        <dbReference type="SAM" id="SignalP"/>
    </source>
</evidence>
<dbReference type="InterPro" id="IPR036312">
    <property type="entry name" value="Bifun_inhib/LTP/seed_sf"/>
</dbReference>
<keyword evidence="4" id="KW-0732">Signal</keyword>
<feature type="domain" description="Bifunctional inhibitor/plant lipid transfer protein/seed storage helical" evidence="5">
    <location>
        <begin position="35"/>
        <end position="95"/>
    </location>
</feature>
<comment type="subcellular location">
    <subcellularLocation>
        <location evidence="1">Secreted</location>
    </subcellularLocation>
</comment>
<sequence length="102" mass="10183">MAIYNARFSKVAVAVAVLLVVVAARVPTAAVAQNCSTQLAGLVNCAPYVVPGVSSGQPSKQCCSALGAVSHDCACSTLGIISKLPAKCGRSPVACCECSPNS</sequence>
<dbReference type="GO" id="GO:0005576">
    <property type="term" value="C:extracellular region"/>
    <property type="evidence" value="ECO:0007669"/>
    <property type="project" value="UniProtKB-SubCell"/>
</dbReference>
<proteinExistence type="inferred from homology"/>
<dbReference type="InterPro" id="IPR016140">
    <property type="entry name" value="Bifunc_inhib/LTP/seed_store"/>
</dbReference>
<organism evidence="6">
    <name type="scientific">Ananas comosus var. bracteatus</name>
    <name type="common">red pineapple</name>
    <dbReference type="NCBI Taxonomy" id="296719"/>
    <lineage>
        <taxon>Eukaryota</taxon>
        <taxon>Viridiplantae</taxon>
        <taxon>Streptophyta</taxon>
        <taxon>Embryophyta</taxon>
        <taxon>Tracheophyta</taxon>
        <taxon>Spermatophyta</taxon>
        <taxon>Magnoliopsida</taxon>
        <taxon>Liliopsida</taxon>
        <taxon>Poales</taxon>
        <taxon>Bromeliaceae</taxon>
        <taxon>Bromelioideae</taxon>
        <taxon>Ananas</taxon>
    </lineage>
</organism>
<evidence type="ECO:0000256" key="1">
    <source>
        <dbReference type="ARBA" id="ARBA00004613"/>
    </source>
</evidence>
<dbReference type="AlphaFoldDB" id="A0A6V7QBL1"/>
<comment type="similarity">
    <text evidence="3">Belongs to the A9/FIL1 family.</text>
</comment>
<accession>A0A6V7QBL1</accession>
<dbReference type="Gene3D" id="1.10.110.10">
    <property type="entry name" value="Plant lipid-transfer and hydrophobic proteins"/>
    <property type="match status" value="1"/>
</dbReference>
<dbReference type="PANTHER" id="PTHR35501:SF3">
    <property type="entry name" value="PROTEIN YY1"/>
    <property type="match status" value="1"/>
</dbReference>
<evidence type="ECO:0000256" key="2">
    <source>
        <dbReference type="ARBA" id="ARBA00022525"/>
    </source>
</evidence>
<dbReference type="EMBL" id="LR862135">
    <property type="protein sequence ID" value="CAD1840584.1"/>
    <property type="molecule type" value="Genomic_DNA"/>
</dbReference>
<protein>
    <recommendedName>
        <fullName evidence="5">Bifunctional inhibitor/plant lipid transfer protein/seed storage helical domain-containing protein</fullName>
    </recommendedName>
</protein>